<dbReference type="OrthoDB" id="9800369at2"/>
<evidence type="ECO:0000313" key="3">
    <source>
        <dbReference type="Proteomes" id="UP000032900"/>
    </source>
</evidence>
<dbReference type="InterPro" id="IPR036390">
    <property type="entry name" value="WH_DNA-bd_sf"/>
</dbReference>
<feature type="domain" description="Winged helix DNA-binding" evidence="1">
    <location>
        <begin position="16"/>
        <end position="95"/>
    </location>
</feature>
<dbReference type="AlphaFoldDB" id="A0A0E9LW46"/>
<protein>
    <recommendedName>
        <fullName evidence="1">Winged helix DNA-binding domain-containing protein</fullName>
    </recommendedName>
</protein>
<accession>A0A0E9LW46</accession>
<dbReference type="Proteomes" id="UP000032900">
    <property type="component" value="Unassembled WGS sequence"/>
</dbReference>
<dbReference type="STRING" id="1236989.JCM15548_11533"/>
<name>A0A0E9LW46_9BACT</name>
<dbReference type="RefSeq" id="WP_062123600.1">
    <property type="nucleotide sequence ID" value="NZ_BAZW01000008.1"/>
</dbReference>
<evidence type="ECO:0000313" key="2">
    <source>
        <dbReference type="EMBL" id="GAO29356.1"/>
    </source>
</evidence>
<reference evidence="2 3" key="1">
    <citation type="journal article" date="2015" name="Microbes Environ.">
        <title>Distribution and evolution of nitrogen fixation genes in the phylum bacteroidetes.</title>
        <authorList>
            <person name="Inoue J."/>
            <person name="Oshima K."/>
            <person name="Suda W."/>
            <person name="Sakamoto M."/>
            <person name="Iino T."/>
            <person name="Noda S."/>
            <person name="Hongoh Y."/>
            <person name="Hattori M."/>
            <person name="Ohkuma M."/>
        </authorList>
    </citation>
    <scope>NUCLEOTIDE SEQUENCE [LARGE SCALE GENOMIC DNA]</scope>
    <source>
        <strain evidence="2">JCM 15548</strain>
    </source>
</reference>
<comment type="caution">
    <text evidence="2">The sequence shown here is derived from an EMBL/GenBank/DDBJ whole genome shotgun (WGS) entry which is preliminary data.</text>
</comment>
<proteinExistence type="predicted"/>
<evidence type="ECO:0000259" key="1">
    <source>
        <dbReference type="Pfam" id="PF13601"/>
    </source>
</evidence>
<dbReference type="PANTHER" id="PTHR37318">
    <property type="entry name" value="BSL7504 PROTEIN"/>
    <property type="match status" value="1"/>
</dbReference>
<sequence>MKTLIEGLNKNFDNRVRLGIMSALMVNEGVEFNTLKDLLGVTDGNLASHLKGLEKAGIICVHKQFVGRKPNTSYTISEDGKRQFNAHIDALEKLLKGP</sequence>
<keyword evidence="3" id="KW-1185">Reference proteome</keyword>
<dbReference type="Pfam" id="PF13601">
    <property type="entry name" value="HTH_34"/>
    <property type="match status" value="1"/>
</dbReference>
<dbReference type="PANTHER" id="PTHR37318:SF1">
    <property type="entry name" value="BSL7504 PROTEIN"/>
    <property type="match status" value="1"/>
</dbReference>
<dbReference type="Gene3D" id="1.10.10.10">
    <property type="entry name" value="Winged helix-like DNA-binding domain superfamily/Winged helix DNA-binding domain"/>
    <property type="match status" value="1"/>
</dbReference>
<dbReference type="SUPFAM" id="SSF46785">
    <property type="entry name" value="Winged helix' DNA-binding domain"/>
    <property type="match status" value="1"/>
</dbReference>
<organism evidence="2 3">
    <name type="scientific">Geofilum rubicundum JCM 15548</name>
    <dbReference type="NCBI Taxonomy" id="1236989"/>
    <lineage>
        <taxon>Bacteria</taxon>
        <taxon>Pseudomonadati</taxon>
        <taxon>Bacteroidota</taxon>
        <taxon>Bacteroidia</taxon>
        <taxon>Marinilabiliales</taxon>
        <taxon>Marinilabiliaceae</taxon>
        <taxon>Geofilum</taxon>
    </lineage>
</organism>
<dbReference type="EMBL" id="BAZW01000008">
    <property type="protein sequence ID" value="GAO29356.1"/>
    <property type="molecule type" value="Genomic_DNA"/>
</dbReference>
<gene>
    <name evidence="2" type="ORF">JCM15548_11533</name>
</gene>
<dbReference type="InterPro" id="IPR036388">
    <property type="entry name" value="WH-like_DNA-bd_sf"/>
</dbReference>
<dbReference type="InterPro" id="IPR027395">
    <property type="entry name" value="WH_DNA-bd_dom"/>
</dbReference>